<dbReference type="PIRSF" id="PIRSF037663">
    <property type="entry name" value="Acetyltransf_GNAT_prd"/>
    <property type="match status" value="1"/>
</dbReference>
<dbReference type="RefSeq" id="WP_221874673.1">
    <property type="nucleotide sequence ID" value="NZ_JACWFH010000024.1"/>
</dbReference>
<protein>
    <submittedName>
        <fullName evidence="2">GNAT family N-acetyltransferase</fullName>
    </submittedName>
</protein>
<proteinExistence type="predicted"/>
<dbReference type="SUPFAM" id="SSF55729">
    <property type="entry name" value="Acyl-CoA N-acyltransferases (Nat)"/>
    <property type="match status" value="1"/>
</dbReference>
<dbReference type="EMBL" id="JACWFH010000024">
    <property type="protein sequence ID" value="MBY0098450.1"/>
    <property type="molecule type" value="Genomic_DNA"/>
</dbReference>
<dbReference type="Proteomes" id="UP000769780">
    <property type="component" value="Unassembled WGS sequence"/>
</dbReference>
<name>A0ABS7K8P9_9BACI</name>
<organism evidence="2 3">
    <name type="scientific">Mesobacillus maritimus</name>
    <dbReference type="NCBI Taxonomy" id="1643336"/>
    <lineage>
        <taxon>Bacteria</taxon>
        <taxon>Bacillati</taxon>
        <taxon>Bacillota</taxon>
        <taxon>Bacilli</taxon>
        <taxon>Bacillales</taxon>
        <taxon>Bacillaceae</taxon>
        <taxon>Mesobacillus</taxon>
    </lineage>
</organism>
<gene>
    <name evidence="2" type="ORF">H0185_16825</name>
</gene>
<dbReference type="CDD" id="cd04301">
    <property type="entry name" value="NAT_SF"/>
    <property type="match status" value="1"/>
</dbReference>
<dbReference type="Pfam" id="PF00583">
    <property type="entry name" value="Acetyltransf_1"/>
    <property type="match status" value="1"/>
</dbReference>
<evidence type="ECO:0000313" key="2">
    <source>
        <dbReference type="EMBL" id="MBY0098450.1"/>
    </source>
</evidence>
<dbReference type="PANTHER" id="PTHR43415:SF3">
    <property type="entry name" value="GNAT-FAMILY ACETYLTRANSFERASE"/>
    <property type="match status" value="1"/>
</dbReference>
<dbReference type="PANTHER" id="PTHR43415">
    <property type="entry name" value="SPERMIDINE N(1)-ACETYLTRANSFERASE"/>
    <property type="match status" value="1"/>
</dbReference>
<evidence type="ECO:0000259" key="1">
    <source>
        <dbReference type="PROSITE" id="PS51186"/>
    </source>
</evidence>
<reference evidence="2 3" key="1">
    <citation type="submission" date="2020-07" db="EMBL/GenBank/DDBJ databases">
        <title>Fungal Genomes of the International Space Station.</title>
        <authorList>
            <person name="Seuylemezian A."/>
            <person name="Singh N.K."/>
            <person name="Wood J."/>
            <person name="Venkateswaran K."/>
        </authorList>
    </citation>
    <scope>NUCLEOTIDE SEQUENCE [LARGE SCALE GENOMIC DNA]</scope>
    <source>
        <strain evidence="2 3">PL-B2</strain>
    </source>
</reference>
<keyword evidence="3" id="KW-1185">Reference proteome</keyword>
<sequence length="165" mass="19073">MIIREIEIEDAKRFVTLINQVESESEFLLFESGERKLTVEQQEKRIEMMKHEGNSTIFVAEENSEFIGYLIVMGGQAIRNRHTAYLVIGIKGEYRGQGVGSKLFECLEKWAMEKQIHRLELTVVTLNVAGIRLYQKMGFEIEGTKRSSLCIDGAYVDEYYMSKVF</sequence>
<comment type="caution">
    <text evidence="2">The sequence shown here is derived from an EMBL/GenBank/DDBJ whole genome shotgun (WGS) entry which is preliminary data.</text>
</comment>
<dbReference type="InterPro" id="IPR000182">
    <property type="entry name" value="GNAT_dom"/>
</dbReference>
<dbReference type="InterPro" id="IPR016181">
    <property type="entry name" value="Acyl_CoA_acyltransferase"/>
</dbReference>
<dbReference type="PROSITE" id="PS51186">
    <property type="entry name" value="GNAT"/>
    <property type="match status" value="1"/>
</dbReference>
<dbReference type="InterPro" id="IPR017255">
    <property type="entry name" value="AcTrfase_GNAT_prd"/>
</dbReference>
<evidence type="ECO:0000313" key="3">
    <source>
        <dbReference type="Proteomes" id="UP000769780"/>
    </source>
</evidence>
<dbReference type="Gene3D" id="3.40.630.30">
    <property type="match status" value="1"/>
</dbReference>
<feature type="domain" description="N-acetyltransferase" evidence="1">
    <location>
        <begin position="1"/>
        <end position="165"/>
    </location>
</feature>
<accession>A0ABS7K8P9</accession>